<gene>
    <name evidence="3" type="ORF">HEB94_009944</name>
</gene>
<evidence type="ECO:0000256" key="1">
    <source>
        <dbReference type="ARBA" id="ARBA00023002"/>
    </source>
</evidence>
<dbReference type="Proteomes" id="UP000638648">
    <property type="component" value="Unassembled WGS sequence"/>
</dbReference>
<protein>
    <submittedName>
        <fullName evidence="3">Aryl-alcohol dehydrogenase-like predicted oxidoreductase</fullName>
    </submittedName>
</protein>
<dbReference type="GO" id="GO:0005829">
    <property type="term" value="C:cytosol"/>
    <property type="evidence" value="ECO:0007669"/>
    <property type="project" value="TreeGrafter"/>
</dbReference>
<dbReference type="RefSeq" id="WP_192756022.1">
    <property type="nucleotide sequence ID" value="NZ_BAABJL010000128.1"/>
</dbReference>
<evidence type="ECO:0000313" key="3">
    <source>
        <dbReference type="EMBL" id="MBE1613096.1"/>
    </source>
</evidence>
<dbReference type="InterPro" id="IPR050523">
    <property type="entry name" value="AKR_Detox_Biosynth"/>
</dbReference>
<proteinExistence type="predicted"/>
<accession>A0A927RQH0</accession>
<name>A0A927RQH0_9ACTN</name>
<feature type="domain" description="NADP-dependent oxidoreductase" evidence="2">
    <location>
        <begin position="19"/>
        <end position="315"/>
    </location>
</feature>
<reference evidence="3" key="1">
    <citation type="submission" date="2020-10" db="EMBL/GenBank/DDBJ databases">
        <title>Sequencing the genomes of 1000 actinobacteria strains.</title>
        <authorList>
            <person name="Klenk H.-P."/>
        </authorList>
    </citation>
    <scope>NUCLEOTIDE SEQUENCE</scope>
    <source>
        <strain evidence="3">DSM 45354</strain>
    </source>
</reference>
<dbReference type="PANTHER" id="PTHR43364:SF4">
    <property type="entry name" value="NAD(P)-LINKED OXIDOREDUCTASE SUPERFAMILY PROTEIN"/>
    <property type="match status" value="1"/>
</dbReference>
<dbReference type="SUPFAM" id="SSF51430">
    <property type="entry name" value="NAD(P)-linked oxidoreductase"/>
    <property type="match status" value="1"/>
</dbReference>
<sequence>MRYLTFGRRTGLRVSEYALGTAVFGTRWGYGAKPDQARKIFERFAEAGGTFVDTANAYQFGEAEEILGSLLGSERDSFVLGTKYSIGTNPQVGIYGTGNSRKTMTRTVEASLRRLRTDHVDLLWVHFPDQVTPTEEIMRGLDDLVRAGKILHGGLSNFPAWRAARAATLADLNGWSPLVGVQFEYSLVERTADREILPMADALGLGAALWSPLGGGVLTGKYRGSREGRLSAGRRVRTEETSLRVATVEAVLAMADEVDATPAQVATNWLRARGAHSSTAYVPIIGPRTLAQLEEYLAGLDVTLTPEQVDRLTRASAIPLGEPYEEYDKYRSALLGGDDVARGFVAPIVPVA</sequence>
<comment type="caution">
    <text evidence="3">The sequence shown here is derived from an EMBL/GenBank/DDBJ whole genome shotgun (WGS) entry which is preliminary data.</text>
</comment>
<dbReference type="CDD" id="cd19080">
    <property type="entry name" value="AKR_AKR9A_9B"/>
    <property type="match status" value="1"/>
</dbReference>
<evidence type="ECO:0000313" key="4">
    <source>
        <dbReference type="Proteomes" id="UP000638648"/>
    </source>
</evidence>
<dbReference type="Pfam" id="PF00248">
    <property type="entry name" value="Aldo_ket_red"/>
    <property type="match status" value="1"/>
</dbReference>
<dbReference type="Gene3D" id="3.20.20.100">
    <property type="entry name" value="NADP-dependent oxidoreductase domain"/>
    <property type="match status" value="1"/>
</dbReference>
<evidence type="ECO:0000259" key="2">
    <source>
        <dbReference type="Pfam" id="PF00248"/>
    </source>
</evidence>
<dbReference type="InterPro" id="IPR023210">
    <property type="entry name" value="NADP_OxRdtase_dom"/>
</dbReference>
<dbReference type="GO" id="GO:0016491">
    <property type="term" value="F:oxidoreductase activity"/>
    <property type="evidence" value="ECO:0007669"/>
    <property type="project" value="UniProtKB-KW"/>
</dbReference>
<keyword evidence="4" id="KW-1185">Reference proteome</keyword>
<dbReference type="AlphaFoldDB" id="A0A927RQH0"/>
<dbReference type="InterPro" id="IPR036812">
    <property type="entry name" value="NAD(P)_OxRdtase_dom_sf"/>
</dbReference>
<dbReference type="PANTHER" id="PTHR43364">
    <property type="entry name" value="NADH-SPECIFIC METHYLGLYOXAL REDUCTASE-RELATED"/>
    <property type="match status" value="1"/>
</dbReference>
<keyword evidence="1" id="KW-0560">Oxidoreductase</keyword>
<dbReference type="EMBL" id="JADBEM010000001">
    <property type="protein sequence ID" value="MBE1613096.1"/>
    <property type="molecule type" value="Genomic_DNA"/>
</dbReference>
<organism evidence="3 4">
    <name type="scientific">Actinopolymorpha pittospori</name>
    <dbReference type="NCBI Taxonomy" id="648752"/>
    <lineage>
        <taxon>Bacteria</taxon>
        <taxon>Bacillati</taxon>
        <taxon>Actinomycetota</taxon>
        <taxon>Actinomycetes</taxon>
        <taxon>Propionibacteriales</taxon>
        <taxon>Actinopolymorphaceae</taxon>
        <taxon>Actinopolymorpha</taxon>
    </lineage>
</organism>